<sequence>METTEFSDIPKWRSEIRIYLFGKSRFWREKEKECDGGGGGGGGFGTEEQRESNEGEEEEENGGVVVWWWWV</sequence>
<name>A0AAD5F561_PRUDU</name>
<accession>A0AAD5F561</accession>
<feature type="compositionally biased region" description="Gly residues" evidence="1">
    <location>
        <begin position="36"/>
        <end position="45"/>
    </location>
</feature>
<protein>
    <submittedName>
        <fullName evidence="2">Uncharacterized protein</fullName>
    </submittedName>
</protein>
<keyword evidence="3" id="KW-1185">Reference proteome</keyword>
<feature type="region of interest" description="Disordered" evidence="1">
    <location>
        <begin position="31"/>
        <end position="62"/>
    </location>
</feature>
<evidence type="ECO:0000313" key="2">
    <source>
        <dbReference type="EMBL" id="KAI5353731.1"/>
    </source>
</evidence>
<comment type="caution">
    <text evidence="2">The sequence shown here is derived from an EMBL/GenBank/DDBJ whole genome shotgun (WGS) entry which is preliminary data.</text>
</comment>
<evidence type="ECO:0000313" key="3">
    <source>
        <dbReference type="Proteomes" id="UP001054821"/>
    </source>
</evidence>
<dbReference type="EMBL" id="JAJFAZ020000001">
    <property type="protein sequence ID" value="KAI5353731.1"/>
    <property type="molecule type" value="Genomic_DNA"/>
</dbReference>
<gene>
    <name evidence="2" type="ORF">L3X38_006625</name>
</gene>
<organism evidence="2 3">
    <name type="scientific">Prunus dulcis</name>
    <name type="common">Almond</name>
    <name type="synonym">Amygdalus dulcis</name>
    <dbReference type="NCBI Taxonomy" id="3755"/>
    <lineage>
        <taxon>Eukaryota</taxon>
        <taxon>Viridiplantae</taxon>
        <taxon>Streptophyta</taxon>
        <taxon>Embryophyta</taxon>
        <taxon>Tracheophyta</taxon>
        <taxon>Spermatophyta</taxon>
        <taxon>Magnoliopsida</taxon>
        <taxon>eudicotyledons</taxon>
        <taxon>Gunneridae</taxon>
        <taxon>Pentapetalae</taxon>
        <taxon>rosids</taxon>
        <taxon>fabids</taxon>
        <taxon>Rosales</taxon>
        <taxon>Rosaceae</taxon>
        <taxon>Amygdaloideae</taxon>
        <taxon>Amygdaleae</taxon>
        <taxon>Prunus</taxon>
    </lineage>
</organism>
<evidence type="ECO:0000256" key="1">
    <source>
        <dbReference type="SAM" id="MobiDB-lite"/>
    </source>
</evidence>
<reference evidence="2 3" key="1">
    <citation type="journal article" date="2022" name="G3 (Bethesda)">
        <title>Whole-genome sequence and methylome profiling of the almond [Prunus dulcis (Mill.) D.A. Webb] cultivar 'Nonpareil'.</title>
        <authorList>
            <person name="D'Amico-Willman K.M."/>
            <person name="Ouma W.Z."/>
            <person name="Meulia T."/>
            <person name="Sideli G.M."/>
            <person name="Gradziel T.M."/>
            <person name="Fresnedo-Ramirez J."/>
        </authorList>
    </citation>
    <scope>NUCLEOTIDE SEQUENCE [LARGE SCALE GENOMIC DNA]</scope>
    <source>
        <strain evidence="2">Clone GOH B32 T37-40</strain>
    </source>
</reference>
<dbReference type="Proteomes" id="UP001054821">
    <property type="component" value="Chromosome 1"/>
</dbReference>
<dbReference type="AlphaFoldDB" id="A0AAD5F561"/>
<proteinExistence type="predicted"/>